<evidence type="ECO:0000313" key="2">
    <source>
        <dbReference type="Proteomes" id="UP000555564"/>
    </source>
</evidence>
<gene>
    <name evidence="1" type="ORF">BJ992_003187</name>
</gene>
<reference evidence="1 2" key="1">
    <citation type="submission" date="2020-08" db="EMBL/GenBank/DDBJ databases">
        <title>Sequencing the genomes of 1000 actinobacteria strains.</title>
        <authorList>
            <person name="Klenk H.-P."/>
        </authorList>
    </citation>
    <scope>NUCLEOTIDE SEQUENCE [LARGE SCALE GENOMIC DNA]</scope>
    <source>
        <strain evidence="1 2">DSM 44936</strain>
    </source>
</reference>
<dbReference type="AlphaFoldDB" id="A0A7X0IEH2"/>
<accession>A0A7X0IEH2</accession>
<dbReference type="EMBL" id="JACHIU010000001">
    <property type="protein sequence ID" value="MBB6473756.1"/>
    <property type="molecule type" value="Genomic_DNA"/>
</dbReference>
<protein>
    <submittedName>
        <fullName evidence="1">Putative membrane protein</fullName>
    </submittedName>
</protein>
<proteinExistence type="predicted"/>
<keyword evidence="2" id="KW-1185">Reference proteome</keyword>
<comment type="caution">
    <text evidence="1">The sequence shown here is derived from an EMBL/GenBank/DDBJ whole genome shotgun (WGS) entry which is preliminary data.</text>
</comment>
<name>A0A7X0IEH2_9ACTN</name>
<organism evidence="1 2">
    <name type="scientific">Sphaerisporangium rubeum</name>
    <dbReference type="NCBI Taxonomy" id="321317"/>
    <lineage>
        <taxon>Bacteria</taxon>
        <taxon>Bacillati</taxon>
        <taxon>Actinomycetota</taxon>
        <taxon>Actinomycetes</taxon>
        <taxon>Streptosporangiales</taxon>
        <taxon>Streptosporangiaceae</taxon>
        <taxon>Sphaerisporangium</taxon>
    </lineage>
</organism>
<sequence length="94" mass="10322">MLVAWALPRDTGHRFPASTVKESYWRRFSQGLTFLRGEPLLLTMVIMVAVTNLLDAAFNQVLVHVWAKESGVVAAFPVGGFLNPILGAEALSPR</sequence>
<dbReference type="Proteomes" id="UP000555564">
    <property type="component" value="Unassembled WGS sequence"/>
</dbReference>
<evidence type="ECO:0000313" key="1">
    <source>
        <dbReference type="EMBL" id="MBB6473756.1"/>
    </source>
</evidence>
<dbReference type="RefSeq" id="WP_221474836.1">
    <property type="nucleotide sequence ID" value="NZ_BAAALO010000043.1"/>
</dbReference>